<sequence length="129" mass="15052">MKTHNKAQLISLKGKVKGLAKEGLRTRKFIKASRGDRRDYYWDMKRATGVEARYHLLAYGLLRGLTYDEIEPNSNKEKMVYFDYGYLAQICQRHCGRCYLNTWTPANLKRLITTGTMLITAKVEKRVSR</sequence>
<gene>
    <name evidence="1" type="ORF">LCGC14_0478910</name>
</gene>
<proteinExistence type="predicted"/>
<dbReference type="EMBL" id="LAZR01000517">
    <property type="protein sequence ID" value="KKN65752.1"/>
    <property type="molecule type" value="Genomic_DNA"/>
</dbReference>
<reference evidence="1" key="1">
    <citation type="journal article" date="2015" name="Nature">
        <title>Complex archaea that bridge the gap between prokaryotes and eukaryotes.</title>
        <authorList>
            <person name="Spang A."/>
            <person name="Saw J.H."/>
            <person name="Jorgensen S.L."/>
            <person name="Zaremba-Niedzwiedzka K."/>
            <person name="Martijn J."/>
            <person name="Lind A.E."/>
            <person name="van Eijk R."/>
            <person name="Schleper C."/>
            <person name="Guy L."/>
            <person name="Ettema T.J."/>
        </authorList>
    </citation>
    <scope>NUCLEOTIDE SEQUENCE</scope>
</reference>
<comment type="caution">
    <text evidence="1">The sequence shown here is derived from an EMBL/GenBank/DDBJ whole genome shotgun (WGS) entry which is preliminary data.</text>
</comment>
<organism evidence="1">
    <name type="scientific">marine sediment metagenome</name>
    <dbReference type="NCBI Taxonomy" id="412755"/>
    <lineage>
        <taxon>unclassified sequences</taxon>
        <taxon>metagenomes</taxon>
        <taxon>ecological metagenomes</taxon>
    </lineage>
</organism>
<dbReference type="AlphaFoldDB" id="A0A0F9ST27"/>
<accession>A0A0F9ST27</accession>
<name>A0A0F9ST27_9ZZZZ</name>
<evidence type="ECO:0000313" key="1">
    <source>
        <dbReference type="EMBL" id="KKN65752.1"/>
    </source>
</evidence>
<protein>
    <submittedName>
        <fullName evidence="1">Uncharacterized protein</fullName>
    </submittedName>
</protein>